<sequence>MADDTIIQDSQYELMNNVFKHGDTTDKIIIHLKSANNVFIKLNPTHTWKAQIAQSNGYYIGTYPVMANGTRLELSTASVAELDPGDYTLEIWETYTDENGNKQKHIYPSPGSTIPFTVQPNLMDSDGSFIKKIGFQDVVNKAVENAGLNLIVKVTQGNPDSKVKVEQQYEDGKNLITFTIPRGEKGEKGDTWQPYIAEDGNWHVKLIQGGKD</sequence>
<dbReference type="AlphaFoldDB" id="A0A256SUG2"/>
<reference evidence="1 2" key="2">
    <citation type="submission" date="2017-09" db="EMBL/GenBank/DDBJ databases">
        <title>Tripartite evolution among Lactobacillus johnsonii, Lactobacillus taiwanensis, Lactobacillus reuteri and their rodent host.</title>
        <authorList>
            <person name="Wang T."/>
            <person name="Knowles S."/>
            <person name="Cheng C."/>
        </authorList>
    </citation>
    <scope>NUCLEOTIDE SEQUENCE [LARGE SCALE GENOMIC DNA]</scope>
    <source>
        <strain evidence="1 2">114h</strain>
    </source>
</reference>
<organism evidence="1 2">
    <name type="scientific">Limosilactobacillus reuteri</name>
    <name type="common">Lactobacillus reuteri</name>
    <dbReference type="NCBI Taxonomy" id="1598"/>
    <lineage>
        <taxon>Bacteria</taxon>
        <taxon>Bacillati</taxon>
        <taxon>Bacillota</taxon>
        <taxon>Bacilli</taxon>
        <taxon>Lactobacillales</taxon>
        <taxon>Lactobacillaceae</taxon>
        <taxon>Limosilactobacillus</taxon>
    </lineage>
</organism>
<accession>A0A256SUG2</accession>
<evidence type="ECO:0000313" key="1">
    <source>
        <dbReference type="EMBL" id="OYS70482.1"/>
    </source>
</evidence>
<dbReference type="EMBL" id="NGPL01000015">
    <property type="protein sequence ID" value="OYS70482.1"/>
    <property type="molecule type" value="Genomic_DNA"/>
</dbReference>
<dbReference type="Proteomes" id="UP000215747">
    <property type="component" value="Unassembled WGS sequence"/>
</dbReference>
<name>A0A256SUG2_LIMRT</name>
<proteinExistence type="predicted"/>
<protein>
    <submittedName>
        <fullName evidence="1">Uncharacterized protein</fullName>
    </submittedName>
</protein>
<evidence type="ECO:0000313" key="2">
    <source>
        <dbReference type="Proteomes" id="UP000215747"/>
    </source>
</evidence>
<comment type="caution">
    <text evidence="1">The sequence shown here is derived from an EMBL/GenBank/DDBJ whole genome shotgun (WGS) entry which is preliminary data.</text>
</comment>
<reference evidence="2" key="1">
    <citation type="submission" date="2017-05" db="EMBL/GenBank/DDBJ databases">
        <authorList>
            <person name="Lin X.B."/>
            <person name="Stothard P."/>
            <person name="Tasseva G."/>
            <person name="Walter J."/>
        </authorList>
    </citation>
    <scope>NUCLEOTIDE SEQUENCE [LARGE SCALE GENOMIC DNA]</scope>
    <source>
        <strain evidence="2">114h</strain>
    </source>
</reference>
<gene>
    <name evidence="1" type="ORF">CBF96_01950</name>
</gene>
<dbReference type="RefSeq" id="WP_094536614.1">
    <property type="nucleotide sequence ID" value="NZ_NGPL01000015.1"/>
</dbReference>